<dbReference type="GO" id="GO:0003677">
    <property type="term" value="F:DNA binding"/>
    <property type="evidence" value="ECO:0007669"/>
    <property type="project" value="UniProtKB-KW"/>
</dbReference>
<dbReference type="InterPro" id="IPR010095">
    <property type="entry name" value="Cas12f1-like_TNB"/>
</dbReference>
<accession>A0A9P6U8J7</accession>
<dbReference type="OrthoDB" id="2433906at2759"/>
<evidence type="ECO:0000313" key="4">
    <source>
        <dbReference type="Proteomes" id="UP000726737"/>
    </source>
</evidence>
<evidence type="ECO:0000256" key="1">
    <source>
        <dbReference type="ARBA" id="ARBA00023125"/>
    </source>
</evidence>
<sequence length="114" mass="12968">MVGGATCRQRDEANKAVIGVGLEQFSAKTKLSSLHTSFQSYFVKKRRATLLFDRRALGYIVVGFNEYYTSKKCPMCKQFVGQVEIRRSYCKTCKTHMHRDVMAGHNICNVARGH</sequence>
<dbReference type="Proteomes" id="UP000726737">
    <property type="component" value="Unassembled WGS sequence"/>
</dbReference>
<keyword evidence="1" id="KW-0238">DNA-binding</keyword>
<dbReference type="Pfam" id="PF07282">
    <property type="entry name" value="Cas12f1-like_TNB"/>
    <property type="match status" value="1"/>
</dbReference>
<evidence type="ECO:0000259" key="2">
    <source>
        <dbReference type="Pfam" id="PF07282"/>
    </source>
</evidence>
<organism evidence="3 4">
    <name type="scientific">Mortierella polycephala</name>
    <dbReference type="NCBI Taxonomy" id="41804"/>
    <lineage>
        <taxon>Eukaryota</taxon>
        <taxon>Fungi</taxon>
        <taxon>Fungi incertae sedis</taxon>
        <taxon>Mucoromycota</taxon>
        <taxon>Mortierellomycotina</taxon>
        <taxon>Mortierellomycetes</taxon>
        <taxon>Mortierellales</taxon>
        <taxon>Mortierellaceae</taxon>
        <taxon>Mortierella</taxon>
    </lineage>
</organism>
<reference evidence="3" key="1">
    <citation type="journal article" date="2020" name="Fungal Divers.">
        <title>Resolving the Mortierellaceae phylogeny through synthesis of multi-gene phylogenetics and phylogenomics.</title>
        <authorList>
            <person name="Vandepol N."/>
            <person name="Liber J."/>
            <person name="Desiro A."/>
            <person name="Na H."/>
            <person name="Kennedy M."/>
            <person name="Barry K."/>
            <person name="Grigoriev I.V."/>
            <person name="Miller A.N."/>
            <person name="O'Donnell K."/>
            <person name="Stajich J.E."/>
            <person name="Bonito G."/>
        </authorList>
    </citation>
    <scope>NUCLEOTIDE SEQUENCE</scope>
    <source>
        <strain evidence="3">KOD948</strain>
    </source>
</reference>
<keyword evidence="4" id="KW-1185">Reference proteome</keyword>
<proteinExistence type="predicted"/>
<name>A0A9P6U8J7_9FUNG</name>
<protein>
    <recommendedName>
        <fullName evidence="2">Cas12f1-like TNB domain-containing protein</fullName>
    </recommendedName>
</protein>
<evidence type="ECO:0000313" key="3">
    <source>
        <dbReference type="EMBL" id="KAG0265267.1"/>
    </source>
</evidence>
<dbReference type="AlphaFoldDB" id="A0A9P6U8J7"/>
<gene>
    <name evidence="3" type="ORF">BG011_005138</name>
</gene>
<dbReference type="EMBL" id="JAAAJA010000035">
    <property type="protein sequence ID" value="KAG0265267.1"/>
    <property type="molecule type" value="Genomic_DNA"/>
</dbReference>
<feature type="domain" description="Cas12f1-like TNB" evidence="2">
    <location>
        <begin position="58"/>
        <end position="107"/>
    </location>
</feature>
<comment type="caution">
    <text evidence="3">The sequence shown here is derived from an EMBL/GenBank/DDBJ whole genome shotgun (WGS) entry which is preliminary data.</text>
</comment>